<dbReference type="InterPro" id="IPR015424">
    <property type="entry name" value="PyrdxlP-dep_Trfase"/>
</dbReference>
<name>A0A7W9SM87_ARMRO</name>
<evidence type="ECO:0000256" key="3">
    <source>
        <dbReference type="ARBA" id="ARBA00022679"/>
    </source>
</evidence>
<dbReference type="SUPFAM" id="SSF53383">
    <property type="entry name" value="PLP-dependent transferases"/>
    <property type="match status" value="1"/>
</dbReference>
<accession>A0A7W9SM87</accession>
<dbReference type="FunFam" id="3.40.640.10:FF:000004">
    <property type="entry name" value="Acetylornithine aminotransferase"/>
    <property type="match status" value="1"/>
</dbReference>
<gene>
    <name evidence="6" type="ORF">HNQ39_000998</name>
</gene>
<keyword evidence="7" id="KW-1185">Reference proteome</keyword>
<sequence>MTPGPKSRALAATLRQFESPNVTFLADDGSFPIFWEEAHGCTVTDADGQAYLDLTAAFGVASVGHTNPAVAAAIAAQAQKLIHGMGDVHPSRVKVALAQKLSALTPGDLGGALLGTSGGDAVEAALKTARVFTGKPGVVAFTGGYHGLNLGALAVTWRADFREPFAGQIAPFAVHKPYGEFLTELPDGVGAVLVEAIQGRGGIVVPPPGWLESLKALCEKSGAVLILDEIFTGWGRTGDWFACEHEGVVPDILCVGKALGGGLPISACLARPDVMAAWGVSTGEALHTSTFLGNPLCCAAALASLGELERLAAPGLARERGAFFIEQLERLQSQFPTKIRGVRGRGLMLGIQLTSAFAGELMVQLLHRGVIVLPAGDGDILEFTPPLVISEEEITHAVTQLKLVLS</sequence>
<keyword evidence="4 5" id="KW-0663">Pyridoxal phosphate</keyword>
<dbReference type="InterPro" id="IPR015421">
    <property type="entry name" value="PyrdxlP-dep_Trfase_major"/>
</dbReference>
<dbReference type="CDD" id="cd00610">
    <property type="entry name" value="OAT_like"/>
    <property type="match status" value="1"/>
</dbReference>
<comment type="cofactor">
    <cofactor evidence="1">
        <name>pyridoxal 5'-phosphate</name>
        <dbReference type="ChEBI" id="CHEBI:597326"/>
    </cofactor>
</comment>
<dbReference type="Pfam" id="PF00202">
    <property type="entry name" value="Aminotran_3"/>
    <property type="match status" value="1"/>
</dbReference>
<protein>
    <submittedName>
        <fullName evidence="6">Acetylornithine/succinyldiaminopimelate/putresci ne aminotransferase</fullName>
    </submittedName>
</protein>
<keyword evidence="2 6" id="KW-0032">Aminotransferase</keyword>
<evidence type="ECO:0000256" key="5">
    <source>
        <dbReference type="RuleBase" id="RU003560"/>
    </source>
</evidence>
<dbReference type="PANTHER" id="PTHR11986:SF79">
    <property type="entry name" value="ACETYLORNITHINE AMINOTRANSFERASE, MITOCHONDRIAL"/>
    <property type="match status" value="1"/>
</dbReference>
<organism evidence="6 7">
    <name type="scientific">Armatimonas rosea</name>
    <dbReference type="NCBI Taxonomy" id="685828"/>
    <lineage>
        <taxon>Bacteria</taxon>
        <taxon>Bacillati</taxon>
        <taxon>Armatimonadota</taxon>
        <taxon>Armatimonadia</taxon>
        <taxon>Armatimonadales</taxon>
        <taxon>Armatimonadaceae</taxon>
        <taxon>Armatimonas</taxon>
    </lineage>
</organism>
<comment type="similarity">
    <text evidence="5">Belongs to the class-III pyridoxal-phosphate-dependent aminotransferase family.</text>
</comment>
<evidence type="ECO:0000256" key="2">
    <source>
        <dbReference type="ARBA" id="ARBA00022576"/>
    </source>
</evidence>
<evidence type="ECO:0000256" key="1">
    <source>
        <dbReference type="ARBA" id="ARBA00001933"/>
    </source>
</evidence>
<comment type="caution">
    <text evidence="6">The sequence shown here is derived from an EMBL/GenBank/DDBJ whole genome shotgun (WGS) entry which is preliminary data.</text>
</comment>
<dbReference type="Gene3D" id="3.40.640.10">
    <property type="entry name" value="Type I PLP-dependent aspartate aminotransferase-like (Major domain)"/>
    <property type="match status" value="1"/>
</dbReference>
<evidence type="ECO:0000313" key="7">
    <source>
        <dbReference type="Proteomes" id="UP000520814"/>
    </source>
</evidence>
<reference evidence="6 7" key="1">
    <citation type="submission" date="2020-08" db="EMBL/GenBank/DDBJ databases">
        <title>Genomic Encyclopedia of Type Strains, Phase IV (KMG-IV): sequencing the most valuable type-strain genomes for metagenomic binning, comparative biology and taxonomic classification.</title>
        <authorList>
            <person name="Goeker M."/>
        </authorList>
    </citation>
    <scope>NUCLEOTIDE SEQUENCE [LARGE SCALE GENOMIC DNA]</scope>
    <source>
        <strain evidence="6 7">DSM 23562</strain>
    </source>
</reference>
<dbReference type="InterPro" id="IPR050103">
    <property type="entry name" value="Class-III_PLP-dep_AT"/>
</dbReference>
<dbReference type="GO" id="GO:0008483">
    <property type="term" value="F:transaminase activity"/>
    <property type="evidence" value="ECO:0007669"/>
    <property type="project" value="UniProtKB-KW"/>
</dbReference>
<dbReference type="Gene3D" id="3.90.1150.10">
    <property type="entry name" value="Aspartate Aminotransferase, domain 1"/>
    <property type="match status" value="1"/>
</dbReference>
<dbReference type="PIRSF" id="PIRSF000521">
    <property type="entry name" value="Transaminase_4ab_Lys_Orn"/>
    <property type="match status" value="1"/>
</dbReference>
<dbReference type="AlphaFoldDB" id="A0A7W9SM87"/>
<proteinExistence type="inferred from homology"/>
<dbReference type="Proteomes" id="UP000520814">
    <property type="component" value="Unassembled WGS sequence"/>
</dbReference>
<dbReference type="GO" id="GO:0030170">
    <property type="term" value="F:pyridoxal phosphate binding"/>
    <property type="evidence" value="ECO:0007669"/>
    <property type="project" value="InterPro"/>
</dbReference>
<keyword evidence="3 6" id="KW-0808">Transferase</keyword>
<evidence type="ECO:0000256" key="4">
    <source>
        <dbReference type="ARBA" id="ARBA00022898"/>
    </source>
</evidence>
<dbReference type="InterPro" id="IPR005814">
    <property type="entry name" value="Aminotrans_3"/>
</dbReference>
<dbReference type="InterPro" id="IPR015422">
    <property type="entry name" value="PyrdxlP-dep_Trfase_small"/>
</dbReference>
<dbReference type="GO" id="GO:0042802">
    <property type="term" value="F:identical protein binding"/>
    <property type="evidence" value="ECO:0007669"/>
    <property type="project" value="TreeGrafter"/>
</dbReference>
<dbReference type="RefSeq" id="WP_184192850.1">
    <property type="nucleotide sequence ID" value="NZ_JACHGW010000001.1"/>
</dbReference>
<evidence type="ECO:0000313" key="6">
    <source>
        <dbReference type="EMBL" id="MBB6049236.1"/>
    </source>
</evidence>
<dbReference type="EMBL" id="JACHGW010000001">
    <property type="protein sequence ID" value="MBB6049236.1"/>
    <property type="molecule type" value="Genomic_DNA"/>
</dbReference>
<dbReference type="PANTHER" id="PTHR11986">
    <property type="entry name" value="AMINOTRANSFERASE CLASS III"/>
    <property type="match status" value="1"/>
</dbReference>